<dbReference type="InterPro" id="IPR021047">
    <property type="entry name" value="Mannosyltransferase_CMT1"/>
</dbReference>
<dbReference type="PANTHER" id="PTHR34144">
    <property type="entry name" value="CHROMOSOME 8, WHOLE GENOME SHOTGUN SEQUENCE"/>
    <property type="match status" value="1"/>
</dbReference>
<reference evidence="1" key="2">
    <citation type="journal article" date="2023" name="IMA Fungus">
        <title>Comparative genomic study of the Penicillium genus elucidates a diverse pangenome and 15 lateral gene transfer events.</title>
        <authorList>
            <person name="Petersen C."/>
            <person name="Sorensen T."/>
            <person name="Nielsen M.R."/>
            <person name="Sondergaard T.E."/>
            <person name="Sorensen J.L."/>
            <person name="Fitzpatrick D.A."/>
            <person name="Frisvad J.C."/>
            <person name="Nielsen K.L."/>
        </authorList>
    </citation>
    <scope>NUCLEOTIDE SEQUENCE</scope>
    <source>
        <strain evidence="1">IBT 21917</strain>
    </source>
</reference>
<sequence>MDDESSSRPYTPEEIQDFVCSIINHDMEDSAQLLCGLTISPRYQPLLVPEKTLARPKIRYFFALDLHQSVHIIIPLIGSVIEAIRYLGPRNCALSIVEGRSTDGTAEILADLKTELDHLGIIYFFSRSDINPLAEGENRIYRLAQLRNMAIAPLLDERSRRLNLADPAPTIVFINDVVLCAEDILELIYQKQVQGASVACAFDWTSVGTIYDIWVSRDMAGDLFFHIPPNGVGWDNWNPFSHHPPSQDRFSNNLPIQVYACWGGMITVDSTPFLQKKIHFRASNEGECFMPEPMTLAKDLWTIGMGRLLAAPTVNVAYSYKDAQMIKRQRGYVHRIVEDPSQYSLINETIRWEGPPEKLKCMNAWDNQTWIDPVYT</sequence>
<protein>
    <recommendedName>
        <fullName evidence="3">Alpha-1,3-mannosyltransferase CMT1</fullName>
    </recommendedName>
</protein>
<dbReference type="EMBL" id="JAPQKO010000005">
    <property type="protein sequence ID" value="KAJ5161561.1"/>
    <property type="molecule type" value="Genomic_DNA"/>
</dbReference>
<dbReference type="Proteomes" id="UP001146351">
    <property type="component" value="Unassembled WGS sequence"/>
</dbReference>
<comment type="caution">
    <text evidence="1">The sequence shown here is derived from an EMBL/GenBank/DDBJ whole genome shotgun (WGS) entry which is preliminary data.</text>
</comment>
<evidence type="ECO:0008006" key="3">
    <source>
        <dbReference type="Google" id="ProtNLM"/>
    </source>
</evidence>
<keyword evidence="2" id="KW-1185">Reference proteome</keyword>
<evidence type="ECO:0000313" key="1">
    <source>
        <dbReference type="EMBL" id="KAJ5161561.1"/>
    </source>
</evidence>
<name>A0A9W9I131_9EURO</name>
<dbReference type="Pfam" id="PF11735">
    <property type="entry name" value="CAP59_mtransfer"/>
    <property type="match status" value="1"/>
</dbReference>
<dbReference type="AlphaFoldDB" id="A0A9W9I131"/>
<organism evidence="1 2">
    <name type="scientific">Penicillium capsulatum</name>
    <dbReference type="NCBI Taxonomy" id="69766"/>
    <lineage>
        <taxon>Eukaryota</taxon>
        <taxon>Fungi</taxon>
        <taxon>Dikarya</taxon>
        <taxon>Ascomycota</taxon>
        <taxon>Pezizomycotina</taxon>
        <taxon>Eurotiomycetes</taxon>
        <taxon>Eurotiomycetidae</taxon>
        <taxon>Eurotiales</taxon>
        <taxon>Aspergillaceae</taxon>
        <taxon>Penicillium</taxon>
    </lineage>
</organism>
<dbReference type="PANTHER" id="PTHR34144:SF5">
    <property type="entry name" value="ALPHA-1,3-MANNOSYLTRANSFERASE CMT1"/>
    <property type="match status" value="1"/>
</dbReference>
<evidence type="ECO:0000313" key="2">
    <source>
        <dbReference type="Proteomes" id="UP001146351"/>
    </source>
</evidence>
<gene>
    <name evidence="1" type="ORF">N7492_006953</name>
</gene>
<accession>A0A9W9I131</accession>
<reference evidence="1" key="1">
    <citation type="submission" date="2022-11" db="EMBL/GenBank/DDBJ databases">
        <authorList>
            <person name="Petersen C."/>
        </authorList>
    </citation>
    <scope>NUCLEOTIDE SEQUENCE</scope>
    <source>
        <strain evidence="1">IBT 21917</strain>
    </source>
</reference>
<dbReference type="OrthoDB" id="262547at2759"/>
<proteinExistence type="predicted"/>